<name>A0A4R3Y2I7_9PROT</name>
<feature type="compositionally biased region" description="Basic residues" evidence="1">
    <location>
        <begin position="65"/>
        <end position="78"/>
    </location>
</feature>
<feature type="signal peptide" evidence="2">
    <location>
        <begin position="1"/>
        <end position="24"/>
    </location>
</feature>
<feature type="region of interest" description="Disordered" evidence="1">
    <location>
        <begin position="63"/>
        <end position="94"/>
    </location>
</feature>
<dbReference type="RefSeq" id="WP_124946629.1">
    <property type="nucleotide sequence ID" value="NZ_BHVT01000037.1"/>
</dbReference>
<accession>A0A4R3Y2I7</accession>
<evidence type="ECO:0000256" key="1">
    <source>
        <dbReference type="SAM" id="MobiDB-lite"/>
    </source>
</evidence>
<keyword evidence="2" id="KW-0732">Signal</keyword>
<dbReference type="Proteomes" id="UP000295367">
    <property type="component" value="Unassembled WGS sequence"/>
</dbReference>
<organism evidence="3 4">
    <name type="scientific">Sulfurirhabdus autotrophica</name>
    <dbReference type="NCBI Taxonomy" id="1706046"/>
    <lineage>
        <taxon>Bacteria</taxon>
        <taxon>Pseudomonadati</taxon>
        <taxon>Pseudomonadota</taxon>
        <taxon>Betaproteobacteria</taxon>
        <taxon>Nitrosomonadales</taxon>
        <taxon>Sulfuricellaceae</taxon>
        <taxon>Sulfurirhabdus</taxon>
    </lineage>
</organism>
<evidence type="ECO:0000313" key="4">
    <source>
        <dbReference type="Proteomes" id="UP000295367"/>
    </source>
</evidence>
<feature type="compositionally biased region" description="Basic and acidic residues" evidence="1">
    <location>
        <begin position="79"/>
        <end position="94"/>
    </location>
</feature>
<gene>
    <name evidence="3" type="ORF">EDC63_108124</name>
</gene>
<dbReference type="AlphaFoldDB" id="A0A4R3Y2I7"/>
<dbReference type="EMBL" id="SMCO01000008">
    <property type="protein sequence ID" value="TCV85916.1"/>
    <property type="molecule type" value="Genomic_DNA"/>
</dbReference>
<sequence>MKTLKIFATVSVLYLAILSNASLAYQTQYQNGAVNNHHVNPIQHQNRIAYELRSGNRAHFESRHGNSHYHGIHQKVSHHYSERRSNSTERHDSRYGMYAVNHHFGAQQHVTQHRSRPR</sequence>
<evidence type="ECO:0000256" key="2">
    <source>
        <dbReference type="SAM" id="SignalP"/>
    </source>
</evidence>
<comment type="caution">
    <text evidence="3">The sequence shown here is derived from an EMBL/GenBank/DDBJ whole genome shotgun (WGS) entry which is preliminary data.</text>
</comment>
<protein>
    <submittedName>
        <fullName evidence="3">Uncharacterized protein</fullName>
    </submittedName>
</protein>
<feature type="chain" id="PRO_5020302874" evidence="2">
    <location>
        <begin position="25"/>
        <end position="118"/>
    </location>
</feature>
<evidence type="ECO:0000313" key="3">
    <source>
        <dbReference type="EMBL" id="TCV85916.1"/>
    </source>
</evidence>
<proteinExistence type="predicted"/>
<keyword evidence="4" id="KW-1185">Reference proteome</keyword>
<reference evidence="3 4" key="1">
    <citation type="submission" date="2019-03" db="EMBL/GenBank/DDBJ databases">
        <title>Genomic Encyclopedia of Type Strains, Phase IV (KMG-IV): sequencing the most valuable type-strain genomes for metagenomic binning, comparative biology and taxonomic classification.</title>
        <authorList>
            <person name="Goeker M."/>
        </authorList>
    </citation>
    <scope>NUCLEOTIDE SEQUENCE [LARGE SCALE GENOMIC DNA]</scope>
    <source>
        <strain evidence="3 4">DSM 100309</strain>
    </source>
</reference>